<dbReference type="AlphaFoldDB" id="A0A4P7IHT7"/>
<evidence type="ECO:0000313" key="2">
    <source>
        <dbReference type="EMBL" id="QBX56273.1"/>
    </source>
</evidence>
<keyword evidence="1" id="KW-0472">Membrane</keyword>
<dbReference type="KEGG" id="nsn:EXE58_12880"/>
<keyword evidence="1" id="KW-1133">Transmembrane helix</keyword>
<proteinExistence type="predicted"/>
<dbReference type="RefSeq" id="WP_135268263.1">
    <property type="nucleotide sequence ID" value="NZ_CP038436.1"/>
</dbReference>
<accession>A0A4P7IHT7</accession>
<evidence type="ECO:0000256" key="1">
    <source>
        <dbReference type="SAM" id="Phobius"/>
    </source>
</evidence>
<keyword evidence="1" id="KW-0812">Transmembrane</keyword>
<dbReference type="Proteomes" id="UP000294853">
    <property type="component" value="Chromosome"/>
</dbReference>
<organism evidence="2 3">
    <name type="scientific">Nocardioides seonyuensis</name>
    <dbReference type="NCBI Taxonomy" id="2518371"/>
    <lineage>
        <taxon>Bacteria</taxon>
        <taxon>Bacillati</taxon>
        <taxon>Actinomycetota</taxon>
        <taxon>Actinomycetes</taxon>
        <taxon>Propionibacteriales</taxon>
        <taxon>Nocardioidaceae</taxon>
        <taxon>Nocardioides</taxon>
    </lineage>
</organism>
<dbReference type="EMBL" id="CP038436">
    <property type="protein sequence ID" value="QBX56273.1"/>
    <property type="molecule type" value="Genomic_DNA"/>
</dbReference>
<keyword evidence="3" id="KW-1185">Reference proteome</keyword>
<evidence type="ECO:0000313" key="3">
    <source>
        <dbReference type="Proteomes" id="UP000294853"/>
    </source>
</evidence>
<feature type="transmembrane region" description="Helical" evidence="1">
    <location>
        <begin position="6"/>
        <end position="31"/>
    </location>
</feature>
<protein>
    <submittedName>
        <fullName evidence="2">Uncharacterized protein</fullName>
    </submittedName>
</protein>
<name>A0A4P7IHT7_9ACTN</name>
<gene>
    <name evidence="2" type="ORF">EXE58_12880</name>
</gene>
<reference evidence="2 3" key="1">
    <citation type="submission" date="2019-03" db="EMBL/GenBank/DDBJ databases">
        <title>Three New Species of Nocardioides, Nocardioides euryhalodurans sp. nov., Nocardioides seonyuensis sp. nov. and Nocardioides eburneoflavus sp. nov. Iolated from Soil.</title>
        <authorList>
            <person name="Roh S.G."/>
            <person name="Lee C."/>
            <person name="Kim M.-K."/>
            <person name="Kim S.B."/>
        </authorList>
    </citation>
    <scope>NUCLEOTIDE SEQUENCE [LARGE SCALE GENOMIC DNA]</scope>
    <source>
        <strain evidence="2 3">MMS17-SY207-3</strain>
    </source>
</reference>
<sequence length="71" mass="7643">MTDFQLSLRLFGIAAVVVNVVTYGGIMAVYFGEKKRAADAAPARVTRLAPPVAELSAAHALEQWRSLRKAA</sequence>